<dbReference type="PaxDb" id="435591-BDI_2222"/>
<keyword evidence="6" id="KW-1185">Reference proteome</keyword>
<evidence type="ECO:0000313" key="6">
    <source>
        <dbReference type="Proteomes" id="UP000000566"/>
    </source>
</evidence>
<dbReference type="GO" id="GO:0030145">
    <property type="term" value="F:manganese ion binding"/>
    <property type="evidence" value="ECO:0007669"/>
    <property type="project" value="InterPro"/>
</dbReference>
<dbReference type="GO" id="GO:0004725">
    <property type="term" value="F:protein tyrosine phosphatase activity"/>
    <property type="evidence" value="ECO:0007669"/>
    <property type="project" value="UniProtKB-EC"/>
</dbReference>
<dbReference type="PANTHER" id="PTHR39181:SF1">
    <property type="entry name" value="TYROSINE-PROTEIN PHOSPHATASE YWQE"/>
    <property type="match status" value="1"/>
</dbReference>
<evidence type="ECO:0000256" key="2">
    <source>
        <dbReference type="ARBA" id="ARBA00013064"/>
    </source>
</evidence>
<reference evidence="5 6" key="1">
    <citation type="journal article" date="2007" name="PLoS Biol.">
        <title>Evolution of symbiotic bacteria in the distal human intestine.</title>
        <authorList>
            <person name="Xu J."/>
            <person name="Mahowald M.A."/>
            <person name="Ley R.E."/>
            <person name="Lozupone C.A."/>
            <person name="Hamady M."/>
            <person name="Martens E.C."/>
            <person name="Henrissat B."/>
            <person name="Coutinho P.M."/>
            <person name="Minx P."/>
            <person name="Latreille P."/>
            <person name="Cordum H."/>
            <person name="Van Brunt A."/>
            <person name="Kim K."/>
            <person name="Fulton R.S."/>
            <person name="Fulton L.A."/>
            <person name="Clifton S.W."/>
            <person name="Wilson R.K."/>
            <person name="Knight R.D."/>
            <person name="Gordon J.I."/>
        </authorList>
    </citation>
    <scope>NUCLEOTIDE SEQUENCE [LARGE SCALE GENOMIC DNA]</scope>
    <source>
        <strain evidence="6">ATCC 8503 / DSM 20701 / CIP 104284 / JCM 5825 / NCTC 11152</strain>
    </source>
</reference>
<dbReference type="KEGG" id="pdi:BDI_2222"/>
<dbReference type="Pfam" id="PF19567">
    <property type="entry name" value="CpsB_CapC"/>
    <property type="match status" value="1"/>
</dbReference>
<dbReference type="InterPro" id="IPR016667">
    <property type="entry name" value="Caps_polysacc_synth_CpsB/CapC"/>
</dbReference>
<evidence type="ECO:0000256" key="1">
    <source>
        <dbReference type="ARBA" id="ARBA00005750"/>
    </source>
</evidence>
<dbReference type="Proteomes" id="UP000000566">
    <property type="component" value="Chromosome"/>
</dbReference>
<proteinExistence type="inferred from homology"/>
<dbReference type="HOGENOM" id="CLU_085966_0_0_10"/>
<evidence type="ECO:0000313" key="5">
    <source>
        <dbReference type="EMBL" id="ABR43953.1"/>
    </source>
</evidence>
<dbReference type="EMBL" id="CP000140">
    <property type="protein sequence ID" value="ABR43953.1"/>
    <property type="molecule type" value="Genomic_DNA"/>
</dbReference>
<comment type="similarity">
    <text evidence="1">Belongs to the metallo-dependent hydrolases superfamily. CpsB/CapC family.</text>
</comment>
<accession>A6LE39</accession>
<dbReference type="Gene3D" id="3.20.20.140">
    <property type="entry name" value="Metal-dependent hydrolases"/>
    <property type="match status" value="1"/>
</dbReference>
<dbReference type="eggNOG" id="COG4464">
    <property type="taxonomic scope" value="Bacteria"/>
</dbReference>
<dbReference type="SUPFAM" id="SSF89550">
    <property type="entry name" value="PHP domain-like"/>
    <property type="match status" value="1"/>
</dbReference>
<dbReference type="STRING" id="435591.BDI_2222"/>
<organism evidence="5 6">
    <name type="scientific">Parabacteroides distasonis (strain ATCC 8503 / DSM 20701 / CIP 104284 / JCM 5825 / NCTC 11152)</name>
    <dbReference type="NCBI Taxonomy" id="435591"/>
    <lineage>
        <taxon>Bacteria</taxon>
        <taxon>Pseudomonadati</taxon>
        <taxon>Bacteroidota</taxon>
        <taxon>Bacteroidia</taxon>
        <taxon>Bacteroidales</taxon>
        <taxon>Tannerellaceae</taxon>
        <taxon>Parabacteroides</taxon>
    </lineage>
</organism>
<keyword evidence="3" id="KW-0378">Hydrolase</keyword>
<evidence type="ECO:0000256" key="4">
    <source>
        <dbReference type="ARBA" id="ARBA00051722"/>
    </source>
</evidence>
<comment type="catalytic activity">
    <reaction evidence="4">
        <text>O-phospho-L-tyrosyl-[protein] + H2O = L-tyrosyl-[protein] + phosphate</text>
        <dbReference type="Rhea" id="RHEA:10684"/>
        <dbReference type="Rhea" id="RHEA-COMP:10136"/>
        <dbReference type="Rhea" id="RHEA-COMP:20101"/>
        <dbReference type="ChEBI" id="CHEBI:15377"/>
        <dbReference type="ChEBI" id="CHEBI:43474"/>
        <dbReference type="ChEBI" id="CHEBI:46858"/>
        <dbReference type="ChEBI" id="CHEBI:61978"/>
        <dbReference type="EC" id="3.1.3.48"/>
    </reaction>
</comment>
<name>A6LE39_PARD8</name>
<dbReference type="InterPro" id="IPR016195">
    <property type="entry name" value="Pol/histidinol_Pase-like"/>
</dbReference>
<gene>
    <name evidence="5" type="ordered locus">BDI_2222</name>
</gene>
<dbReference type="PANTHER" id="PTHR39181">
    <property type="entry name" value="TYROSINE-PROTEIN PHOSPHATASE YWQE"/>
    <property type="match status" value="1"/>
</dbReference>
<dbReference type="EC" id="3.1.3.48" evidence="2"/>
<sequence length="257" mass="29563">MVGCQIIKKNRYPIQKTDIVVWCFRKRIPLKDSGIFEGFTDWHSHILPGVDDGVQTMQESLQVLSHYEELGISEVWLTPHIMEDISNRTEDLKQRFMELNAAYQGKITLHLAAENMLDNLFEERLAKNDLLPLGKEGKHLLVETSYFNPPMGLNNILLRIKSKGYVPVLAHPERYVYMDESDYRQLKGMNVLFQLNLSSIVGGYGSEVKKKAEWLLKNGFYYLTGSDTHCLAAWETTIARKSTKIEDLPLKNRGMLL</sequence>
<evidence type="ECO:0000256" key="3">
    <source>
        <dbReference type="ARBA" id="ARBA00022801"/>
    </source>
</evidence>
<dbReference type="AlphaFoldDB" id="A6LE39"/>
<protein>
    <recommendedName>
        <fullName evidence="2">protein-tyrosine-phosphatase</fullName>
        <ecNumber evidence="2">3.1.3.48</ecNumber>
    </recommendedName>
</protein>